<keyword evidence="3 4" id="KW-0687">Ribonucleoprotein</keyword>
<reference evidence="7 8" key="1">
    <citation type="submission" date="2018-11" db="EMBL/GenBank/DDBJ databases">
        <title>the genome of Mesorhizobium tamadayense DSM 28320.</title>
        <authorList>
            <person name="Gao J."/>
        </authorList>
    </citation>
    <scope>NUCLEOTIDE SEQUENCE [LARGE SCALE GENOMIC DNA]</scope>
    <source>
        <strain evidence="7 8">DSM 28320</strain>
    </source>
</reference>
<evidence type="ECO:0000256" key="4">
    <source>
        <dbReference type="HAMAP-Rule" id="MF_01363"/>
    </source>
</evidence>
<feature type="region of interest" description="Disordered" evidence="6">
    <location>
        <begin position="110"/>
        <end position="174"/>
    </location>
</feature>
<protein>
    <recommendedName>
        <fullName evidence="4">Large ribosomal subunit protein bL21</fullName>
    </recommendedName>
</protein>
<proteinExistence type="inferred from homology"/>
<feature type="compositionally biased region" description="Basic and acidic residues" evidence="6">
    <location>
        <begin position="114"/>
        <end position="162"/>
    </location>
</feature>
<dbReference type="GO" id="GO:1990904">
    <property type="term" value="C:ribonucleoprotein complex"/>
    <property type="evidence" value="ECO:0007669"/>
    <property type="project" value="UniProtKB-KW"/>
</dbReference>
<dbReference type="SUPFAM" id="SSF141091">
    <property type="entry name" value="L21p-like"/>
    <property type="match status" value="1"/>
</dbReference>
<organism evidence="7 8">
    <name type="scientific">Mesorhizobium tamadayense</name>
    <dbReference type="NCBI Taxonomy" id="425306"/>
    <lineage>
        <taxon>Bacteria</taxon>
        <taxon>Pseudomonadati</taxon>
        <taxon>Pseudomonadota</taxon>
        <taxon>Alphaproteobacteria</taxon>
        <taxon>Hyphomicrobiales</taxon>
        <taxon>Phyllobacteriaceae</taxon>
        <taxon>Mesorhizobium</taxon>
    </lineage>
</organism>
<dbReference type="GO" id="GO:0003735">
    <property type="term" value="F:structural constituent of ribosome"/>
    <property type="evidence" value="ECO:0007669"/>
    <property type="project" value="InterPro"/>
</dbReference>
<dbReference type="InterPro" id="IPR036164">
    <property type="entry name" value="bL21-like_sf"/>
</dbReference>
<keyword evidence="2 4" id="KW-0689">Ribosomal protein</keyword>
<dbReference type="NCBIfam" id="TIGR00061">
    <property type="entry name" value="L21"/>
    <property type="match status" value="1"/>
</dbReference>
<dbReference type="GO" id="GO:0019843">
    <property type="term" value="F:rRNA binding"/>
    <property type="evidence" value="ECO:0007669"/>
    <property type="project" value="UniProtKB-UniRule"/>
</dbReference>
<evidence type="ECO:0000256" key="1">
    <source>
        <dbReference type="ARBA" id="ARBA00008563"/>
    </source>
</evidence>
<dbReference type="GO" id="GO:0000166">
    <property type="term" value="F:nucleotide binding"/>
    <property type="evidence" value="ECO:0007669"/>
    <property type="project" value="InterPro"/>
</dbReference>
<name>A0A3P3FCE0_9HYPH</name>
<keyword evidence="4 5" id="KW-0694">RNA-binding</keyword>
<evidence type="ECO:0000256" key="2">
    <source>
        <dbReference type="ARBA" id="ARBA00022980"/>
    </source>
</evidence>
<comment type="similarity">
    <text evidence="1 4 5">Belongs to the bacterial ribosomal protein bL21 family.</text>
</comment>
<keyword evidence="4 5" id="KW-0699">rRNA-binding</keyword>
<dbReference type="RefSeq" id="WP_125002981.1">
    <property type="nucleotide sequence ID" value="NZ_RQXT01000032.1"/>
</dbReference>
<dbReference type="EMBL" id="RQXT01000032">
    <property type="protein sequence ID" value="RRH96241.1"/>
    <property type="molecule type" value="Genomic_DNA"/>
</dbReference>
<evidence type="ECO:0000313" key="8">
    <source>
        <dbReference type="Proteomes" id="UP000273786"/>
    </source>
</evidence>
<dbReference type="InterPro" id="IPR010995">
    <property type="entry name" value="DNA_repair_Rad51/TF_NusA_a-hlx"/>
</dbReference>
<evidence type="ECO:0000256" key="5">
    <source>
        <dbReference type="RuleBase" id="RU000562"/>
    </source>
</evidence>
<accession>A0A3P3FCE0</accession>
<dbReference type="SUPFAM" id="SSF47794">
    <property type="entry name" value="Rad51 N-terminal domain-like"/>
    <property type="match status" value="1"/>
</dbReference>
<dbReference type="GO" id="GO:0006412">
    <property type="term" value="P:translation"/>
    <property type="evidence" value="ECO:0007669"/>
    <property type="project" value="UniProtKB-UniRule"/>
</dbReference>
<dbReference type="Gene3D" id="1.10.150.20">
    <property type="entry name" value="5' to 3' exonuclease, C-terminal subdomain"/>
    <property type="match status" value="1"/>
</dbReference>
<evidence type="ECO:0000256" key="6">
    <source>
        <dbReference type="SAM" id="MobiDB-lite"/>
    </source>
</evidence>
<evidence type="ECO:0000313" key="7">
    <source>
        <dbReference type="EMBL" id="RRH96241.1"/>
    </source>
</evidence>
<dbReference type="GO" id="GO:0005737">
    <property type="term" value="C:cytoplasm"/>
    <property type="evidence" value="ECO:0007669"/>
    <property type="project" value="UniProtKB-ARBA"/>
</dbReference>
<dbReference type="InterPro" id="IPR028909">
    <property type="entry name" value="bL21-like"/>
</dbReference>
<sequence>MFAVIKTGGKQYRVAANDLLKIEKVEAKVGEIVEIGNVLAHGEGENVTFGAPFVDGAMVTAEVVEQGKNRTVIAFKKRRRQNSRRKIGHRQLLTTVRIAEILLGGAKPSKKAAAKPEAKAEAKAPEAKAEAAAEAKAEAAPKEAKAKKEANAEVAAKEEAKAETAAPLFKAPKGEPDDLTVIKGIGPVAAKDLAEQGIVTFAQLAKLTDKDVAKIDEHMPFSTDQIKDWREQAKELAKK</sequence>
<dbReference type="InterPro" id="IPR001787">
    <property type="entry name" value="Ribosomal_bL21"/>
</dbReference>
<evidence type="ECO:0000256" key="3">
    <source>
        <dbReference type="ARBA" id="ARBA00023274"/>
    </source>
</evidence>
<dbReference type="Pfam" id="PF14520">
    <property type="entry name" value="HHH_5"/>
    <property type="match status" value="1"/>
</dbReference>
<comment type="caution">
    <text evidence="7">The sequence shown here is derived from an EMBL/GenBank/DDBJ whole genome shotgun (WGS) entry which is preliminary data.</text>
</comment>
<dbReference type="PANTHER" id="PTHR21349:SF0">
    <property type="entry name" value="LARGE RIBOSOMAL SUBUNIT PROTEIN BL21M"/>
    <property type="match status" value="1"/>
</dbReference>
<gene>
    <name evidence="4 7" type="primary">rplU</name>
    <name evidence="7" type="ORF">EH240_23300</name>
</gene>
<dbReference type="OrthoDB" id="9813334at2"/>
<keyword evidence="8" id="KW-1185">Reference proteome</keyword>
<dbReference type="PANTHER" id="PTHR21349">
    <property type="entry name" value="50S RIBOSOMAL PROTEIN L21"/>
    <property type="match status" value="1"/>
</dbReference>
<comment type="subunit">
    <text evidence="4">Part of the 50S ribosomal subunit. Contacts protein L20.</text>
</comment>
<dbReference type="HAMAP" id="MF_01363">
    <property type="entry name" value="Ribosomal_bL21"/>
    <property type="match status" value="1"/>
</dbReference>
<dbReference type="Pfam" id="PF00829">
    <property type="entry name" value="Ribosomal_L21p"/>
    <property type="match status" value="1"/>
</dbReference>
<dbReference type="AlphaFoldDB" id="A0A3P3FCE0"/>
<comment type="function">
    <text evidence="4 5">This protein binds to 23S rRNA in the presence of protein L20.</text>
</comment>
<dbReference type="Proteomes" id="UP000273786">
    <property type="component" value="Unassembled WGS sequence"/>
</dbReference>
<dbReference type="GO" id="GO:0005840">
    <property type="term" value="C:ribosome"/>
    <property type="evidence" value="ECO:0007669"/>
    <property type="project" value="UniProtKB-KW"/>
</dbReference>